<keyword evidence="20" id="KW-1185">Reference proteome</keyword>
<dbReference type="InterPro" id="IPR049712">
    <property type="entry name" value="Poly_export"/>
</dbReference>
<keyword evidence="14" id="KW-0449">Lipoprotein</keyword>
<dbReference type="InterPro" id="IPR003715">
    <property type="entry name" value="Poly_export_N"/>
</dbReference>
<comment type="subcellular location">
    <subcellularLocation>
        <location evidence="1">Cell outer membrane</location>
        <topology evidence="1">Multi-pass membrane protein</topology>
    </subcellularLocation>
</comment>
<feature type="domain" description="SLBB" evidence="18">
    <location>
        <begin position="167"/>
        <end position="245"/>
    </location>
</feature>
<keyword evidence="11" id="KW-0472">Membrane</keyword>
<evidence type="ECO:0000256" key="5">
    <source>
        <dbReference type="ARBA" id="ARBA00022597"/>
    </source>
</evidence>
<dbReference type="Proteomes" id="UP000198500">
    <property type="component" value="Unassembled WGS sequence"/>
</dbReference>
<evidence type="ECO:0000256" key="11">
    <source>
        <dbReference type="ARBA" id="ARBA00023136"/>
    </source>
</evidence>
<evidence type="ECO:0000259" key="17">
    <source>
        <dbReference type="Pfam" id="PF18412"/>
    </source>
</evidence>
<evidence type="ECO:0000256" key="1">
    <source>
        <dbReference type="ARBA" id="ARBA00004571"/>
    </source>
</evidence>
<evidence type="ECO:0000256" key="2">
    <source>
        <dbReference type="ARBA" id="ARBA00009450"/>
    </source>
</evidence>
<comment type="similarity">
    <text evidence="2">Belongs to the BexD/CtrA/VexA family.</text>
</comment>
<dbReference type="STRING" id="574349.SAMN05443545_10623"/>
<keyword evidence="3" id="KW-0813">Transport</keyword>
<feature type="domain" description="SLBB" evidence="18">
    <location>
        <begin position="251"/>
        <end position="337"/>
    </location>
</feature>
<evidence type="ECO:0000256" key="7">
    <source>
        <dbReference type="ARBA" id="ARBA00022729"/>
    </source>
</evidence>
<feature type="chain" id="PRO_5011564164" evidence="15">
    <location>
        <begin position="26"/>
        <end position="372"/>
    </location>
</feature>
<dbReference type="GO" id="GO:0015159">
    <property type="term" value="F:polysaccharide transmembrane transporter activity"/>
    <property type="evidence" value="ECO:0007669"/>
    <property type="project" value="InterPro"/>
</dbReference>
<dbReference type="EMBL" id="FNNI01000006">
    <property type="protein sequence ID" value="SDX53936.1"/>
    <property type="molecule type" value="Genomic_DNA"/>
</dbReference>
<keyword evidence="7 15" id="KW-0732">Signal</keyword>
<dbReference type="OrthoDB" id="9808421at2"/>
<keyword evidence="9" id="KW-0406">Ion transport</keyword>
<protein>
    <submittedName>
        <fullName evidence="19">Polysaccharide export outer membrane protein</fullName>
    </submittedName>
</protein>
<dbReference type="PANTHER" id="PTHR33619:SF3">
    <property type="entry name" value="POLYSACCHARIDE EXPORT PROTEIN GFCE-RELATED"/>
    <property type="match status" value="1"/>
</dbReference>
<reference evidence="19 20" key="1">
    <citation type="submission" date="2016-10" db="EMBL/GenBank/DDBJ databases">
        <authorList>
            <person name="de Groot N.N."/>
        </authorList>
    </citation>
    <scope>NUCLEOTIDE SEQUENCE [LARGE SCALE GENOMIC DNA]</scope>
    <source>
        <strain evidence="19 20">DSM 19219</strain>
    </source>
</reference>
<feature type="domain" description="Outer-membrane lipoprotein Wza C-terminal" evidence="17">
    <location>
        <begin position="340"/>
        <end position="369"/>
    </location>
</feature>
<evidence type="ECO:0000256" key="14">
    <source>
        <dbReference type="ARBA" id="ARBA00023288"/>
    </source>
</evidence>
<evidence type="ECO:0000256" key="10">
    <source>
        <dbReference type="ARBA" id="ARBA00023114"/>
    </source>
</evidence>
<feature type="signal peptide" evidence="15">
    <location>
        <begin position="1"/>
        <end position="25"/>
    </location>
</feature>
<evidence type="ECO:0000256" key="12">
    <source>
        <dbReference type="ARBA" id="ARBA00023139"/>
    </source>
</evidence>
<dbReference type="RefSeq" id="WP_092570052.1">
    <property type="nucleotide sequence ID" value="NZ_BMXH01000010.1"/>
</dbReference>
<evidence type="ECO:0000259" key="18">
    <source>
        <dbReference type="Pfam" id="PF22461"/>
    </source>
</evidence>
<accession>A0A1H3CIN0</accession>
<name>A0A1H3CIN0_9GAMM</name>
<organism evidence="19 20">
    <name type="scientific">Aidingimonas halophila</name>
    <dbReference type="NCBI Taxonomy" id="574349"/>
    <lineage>
        <taxon>Bacteria</taxon>
        <taxon>Pseudomonadati</taxon>
        <taxon>Pseudomonadota</taxon>
        <taxon>Gammaproteobacteria</taxon>
        <taxon>Oceanospirillales</taxon>
        <taxon>Halomonadaceae</taxon>
        <taxon>Aidingimonas</taxon>
    </lineage>
</organism>
<dbReference type="InterPro" id="IPR054765">
    <property type="entry name" value="SLBB_dom"/>
</dbReference>
<dbReference type="Gene3D" id="3.30.1950.10">
    <property type="entry name" value="wza like domain"/>
    <property type="match status" value="1"/>
</dbReference>
<evidence type="ECO:0000313" key="19">
    <source>
        <dbReference type="EMBL" id="SDX53936.1"/>
    </source>
</evidence>
<evidence type="ECO:0000256" key="6">
    <source>
        <dbReference type="ARBA" id="ARBA00022692"/>
    </source>
</evidence>
<dbReference type="NCBIfam" id="NF011658">
    <property type="entry name" value="PRK15078.1"/>
    <property type="match status" value="1"/>
</dbReference>
<dbReference type="Pfam" id="PF02563">
    <property type="entry name" value="Poly_export"/>
    <property type="match status" value="1"/>
</dbReference>
<sequence>MGTQGRRHWLGIIALSISVSGCAMAPGGHIDYEAESVSLDGLVDIEPITPELVSEYRARLNGSIASPISPTLSAAVTDYEYLVGPGDVLSIVVYDHPELTIPAGGERSAAEAGNVVHPDGTLFYPYIGRVEVEGMTVEAVRDLLTRRLSEYINDPQIEVTVADYRAKKVYVSGAVGSPGTIPITNVPLTAMDAISLSGGISAEGNWHEVTLTRDDEEEVLSLYDMMQRGDRTENRLLQDGDILHVPTRENQNVAVLGQVRAPGNLNLGNERITLTDALARAGGVVEERAEPTGIFVIRTHRDASDKVATVYQLDISNAVALAMGTRFPLEPQDIIYVTSAPLARWNTVISLLLPSVNLPGSLVNTTTDVNDL</sequence>
<dbReference type="GO" id="GO:0046930">
    <property type="term" value="C:pore complex"/>
    <property type="evidence" value="ECO:0007669"/>
    <property type="project" value="UniProtKB-KW"/>
</dbReference>
<evidence type="ECO:0000256" key="9">
    <source>
        <dbReference type="ARBA" id="ARBA00023065"/>
    </source>
</evidence>
<dbReference type="GO" id="GO:0006811">
    <property type="term" value="P:monoatomic ion transport"/>
    <property type="evidence" value="ECO:0007669"/>
    <property type="project" value="UniProtKB-KW"/>
</dbReference>
<proteinExistence type="inferred from homology"/>
<evidence type="ECO:0000313" key="20">
    <source>
        <dbReference type="Proteomes" id="UP000198500"/>
    </source>
</evidence>
<dbReference type="InterPro" id="IPR040716">
    <property type="entry name" value="Wza_C"/>
</dbReference>
<keyword evidence="5" id="KW-0762">Sugar transport</keyword>
<keyword evidence="12" id="KW-0564">Palmitate</keyword>
<feature type="domain" description="Polysaccharide export protein N-terminal" evidence="16">
    <location>
        <begin position="77"/>
        <end position="161"/>
    </location>
</feature>
<dbReference type="GO" id="GO:0009279">
    <property type="term" value="C:cell outer membrane"/>
    <property type="evidence" value="ECO:0007669"/>
    <property type="project" value="UniProtKB-SubCell"/>
</dbReference>
<keyword evidence="13" id="KW-0998">Cell outer membrane</keyword>
<keyword evidence="10" id="KW-0626">Porin</keyword>
<evidence type="ECO:0000259" key="16">
    <source>
        <dbReference type="Pfam" id="PF02563"/>
    </source>
</evidence>
<keyword evidence="4" id="KW-1134">Transmembrane beta strand</keyword>
<dbReference type="PROSITE" id="PS51257">
    <property type="entry name" value="PROKAR_LIPOPROTEIN"/>
    <property type="match status" value="1"/>
</dbReference>
<evidence type="ECO:0000256" key="3">
    <source>
        <dbReference type="ARBA" id="ARBA00022448"/>
    </source>
</evidence>
<gene>
    <name evidence="19" type="ORF">SAMN05443545_10623</name>
</gene>
<dbReference type="Gene3D" id="1.20.5.70">
    <property type="match status" value="1"/>
</dbReference>
<dbReference type="GO" id="GO:0015288">
    <property type="term" value="F:porin activity"/>
    <property type="evidence" value="ECO:0007669"/>
    <property type="project" value="UniProtKB-KW"/>
</dbReference>
<dbReference type="Pfam" id="PF22461">
    <property type="entry name" value="SLBB_2"/>
    <property type="match status" value="2"/>
</dbReference>
<dbReference type="PANTHER" id="PTHR33619">
    <property type="entry name" value="POLYSACCHARIDE EXPORT PROTEIN GFCE-RELATED"/>
    <property type="match status" value="1"/>
</dbReference>
<keyword evidence="8" id="KW-0625">Polysaccharide transport</keyword>
<evidence type="ECO:0000256" key="13">
    <source>
        <dbReference type="ARBA" id="ARBA00023237"/>
    </source>
</evidence>
<evidence type="ECO:0000256" key="15">
    <source>
        <dbReference type="SAM" id="SignalP"/>
    </source>
</evidence>
<dbReference type="Pfam" id="PF18412">
    <property type="entry name" value="Wza_C"/>
    <property type="match status" value="1"/>
</dbReference>
<keyword evidence="6" id="KW-0812">Transmembrane</keyword>
<evidence type="ECO:0000256" key="8">
    <source>
        <dbReference type="ARBA" id="ARBA00023047"/>
    </source>
</evidence>
<dbReference type="Gene3D" id="3.10.560.10">
    <property type="entry name" value="Outer membrane lipoprotein wza domain like"/>
    <property type="match status" value="2"/>
</dbReference>
<dbReference type="AlphaFoldDB" id="A0A1H3CIN0"/>
<evidence type="ECO:0000256" key="4">
    <source>
        <dbReference type="ARBA" id="ARBA00022452"/>
    </source>
</evidence>